<dbReference type="InterPro" id="IPR012675">
    <property type="entry name" value="Beta-grasp_dom_sf"/>
</dbReference>
<dbReference type="AlphaFoldDB" id="A0A1M5U4T7"/>
<dbReference type="Pfam" id="PF02597">
    <property type="entry name" value="ThiS"/>
    <property type="match status" value="1"/>
</dbReference>
<dbReference type="CDD" id="cd00565">
    <property type="entry name" value="Ubl_ThiS"/>
    <property type="match status" value="1"/>
</dbReference>
<dbReference type="Proteomes" id="UP000183967">
    <property type="component" value="Unassembled WGS sequence"/>
</dbReference>
<evidence type="ECO:0000313" key="2">
    <source>
        <dbReference type="Proteomes" id="UP000183967"/>
    </source>
</evidence>
<dbReference type="OrthoDB" id="9798559at2"/>
<dbReference type="InterPro" id="IPR010035">
    <property type="entry name" value="Thi_S"/>
</dbReference>
<dbReference type="Gene3D" id="3.10.20.30">
    <property type="match status" value="1"/>
</dbReference>
<dbReference type="PANTHER" id="PTHR34472:SF1">
    <property type="entry name" value="SULFUR CARRIER PROTEIN THIS"/>
    <property type="match status" value="1"/>
</dbReference>
<dbReference type="InterPro" id="IPR003749">
    <property type="entry name" value="ThiS/MoaD-like"/>
</dbReference>
<organism evidence="1 2">
    <name type="scientific">Caloranaerobacter azorensis DSM 13643</name>
    <dbReference type="NCBI Taxonomy" id="1121264"/>
    <lineage>
        <taxon>Bacteria</taxon>
        <taxon>Bacillati</taxon>
        <taxon>Bacillota</taxon>
        <taxon>Tissierellia</taxon>
        <taxon>Tissierellales</taxon>
        <taxon>Thermohalobacteraceae</taxon>
        <taxon>Caloranaerobacter</taxon>
    </lineage>
</organism>
<proteinExistence type="predicted"/>
<gene>
    <name evidence="1" type="ORF">SAMN02745135_01266</name>
</gene>
<reference evidence="2" key="1">
    <citation type="submission" date="2016-11" db="EMBL/GenBank/DDBJ databases">
        <authorList>
            <person name="Varghese N."/>
            <person name="Submissions S."/>
        </authorList>
    </citation>
    <scope>NUCLEOTIDE SEQUENCE [LARGE SCALE GENOMIC DNA]</scope>
    <source>
        <strain evidence="2">DSM 13643</strain>
    </source>
</reference>
<name>A0A1M5U4T7_9FIRM</name>
<dbReference type="SUPFAM" id="SSF54285">
    <property type="entry name" value="MoaD/ThiS"/>
    <property type="match status" value="1"/>
</dbReference>
<dbReference type="RefSeq" id="WP_073196304.1">
    <property type="nucleotide sequence ID" value="NZ_FQXO01000028.1"/>
</dbReference>
<dbReference type="EMBL" id="FQXO01000028">
    <property type="protein sequence ID" value="SHH57948.1"/>
    <property type="molecule type" value="Genomic_DNA"/>
</dbReference>
<dbReference type="PANTHER" id="PTHR34472">
    <property type="entry name" value="SULFUR CARRIER PROTEIN THIS"/>
    <property type="match status" value="1"/>
</dbReference>
<accession>A0A1M5U4T7</accession>
<evidence type="ECO:0000313" key="1">
    <source>
        <dbReference type="EMBL" id="SHH57948.1"/>
    </source>
</evidence>
<sequence>MIVNGKEMNFETEITVDELLKSLGLDKDKVVVEVNFGIVPKEKYTDRILNREDRVEIVSFVGGG</sequence>
<keyword evidence="2" id="KW-1185">Reference proteome</keyword>
<protein>
    <submittedName>
        <fullName evidence="1">Sulfur carrier protein</fullName>
    </submittedName>
</protein>
<dbReference type="InterPro" id="IPR016155">
    <property type="entry name" value="Mopterin_synth/thiamin_S_b"/>
</dbReference>
<dbReference type="NCBIfam" id="TIGR01683">
    <property type="entry name" value="thiS"/>
    <property type="match status" value="1"/>
</dbReference>